<keyword evidence="3" id="KW-1185">Reference proteome</keyword>
<evidence type="ECO:0000313" key="3">
    <source>
        <dbReference type="Proteomes" id="UP000193061"/>
    </source>
</evidence>
<dbReference type="AlphaFoldDB" id="A0A1X6ZEL1"/>
<evidence type="ECO:0000313" key="2">
    <source>
        <dbReference type="EMBL" id="SLN49144.1"/>
    </source>
</evidence>
<reference evidence="2 3" key="1">
    <citation type="submission" date="2017-03" db="EMBL/GenBank/DDBJ databases">
        <authorList>
            <person name="Afonso C.L."/>
            <person name="Miller P.J."/>
            <person name="Scott M.A."/>
            <person name="Spackman E."/>
            <person name="Goraichik I."/>
            <person name="Dimitrov K.M."/>
            <person name="Suarez D.L."/>
            <person name="Swayne D.E."/>
        </authorList>
    </citation>
    <scope>NUCLEOTIDE SEQUENCE [LARGE SCALE GENOMIC DNA]</scope>
    <source>
        <strain evidence="2 3">CECT 7450</strain>
    </source>
</reference>
<keyword evidence="1" id="KW-1133">Transmembrane helix</keyword>
<keyword evidence="1" id="KW-0472">Membrane</keyword>
<proteinExistence type="predicted"/>
<keyword evidence="1" id="KW-0812">Transmembrane</keyword>
<evidence type="ECO:0000256" key="1">
    <source>
        <dbReference type="SAM" id="Phobius"/>
    </source>
</evidence>
<accession>A0A1X6ZEL1</accession>
<dbReference type="EMBL" id="FWFX01000007">
    <property type="protein sequence ID" value="SLN49144.1"/>
    <property type="molecule type" value="Genomic_DNA"/>
</dbReference>
<sequence length="79" mass="8947">MSLIVLLTQLAAIFMTGLIWCFRKTSYWYVEIPVLLSNSSLLGFLFIDVVPDVEYFIFFSSLIGVLCSAAVFVNRRSLS</sequence>
<feature type="transmembrane region" description="Helical" evidence="1">
    <location>
        <begin position="55"/>
        <end position="73"/>
    </location>
</feature>
<protein>
    <submittedName>
        <fullName evidence="2">Uncharacterized protein</fullName>
    </submittedName>
</protein>
<gene>
    <name evidence="2" type="ORF">ROA7450_02423</name>
</gene>
<name>A0A1X6ZEL1_9RHOB</name>
<dbReference type="Proteomes" id="UP000193061">
    <property type="component" value="Unassembled WGS sequence"/>
</dbReference>
<organism evidence="2 3">
    <name type="scientific">Roseovarius albus</name>
    <dbReference type="NCBI Taxonomy" id="1247867"/>
    <lineage>
        <taxon>Bacteria</taxon>
        <taxon>Pseudomonadati</taxon>
        <taxon>Pseudomonadota</taxon>
        <taxon>Alphaproteobacteria</taxon>
        <taxon>Rhodobacterales</taxon>
        <taxon>Roseobacteraceae</taxon>
        <taxon>Roseovarius</taxon>
    </lineage>
</organism>